<proteinExistence type="predicted"/>
<dbReference type="AlphaFoldDB" id="A0AAP0QM34"/>
<sequence>MYLHRTHQTVYFSKGHFRDLEAKILNSGQRRKRRAKIAQAPPIRYVSDYLN</sequence>
<comment type="caution">
    <text evidence="1">The sequence shown here is derived from an EMBL/GenBank/DDBJ whole genome shotgun (WGS) entry which is preliminary data.</text>
</comment>
<dbReference type="EMBL" id="JBCGBO010000006">
    <property type="protein sequence ID" value="KAK9193696.1"/>
    <property type="molecule type" value="Genomic_DNA"/>
</dbReference>
<dbReference type="Proteomes" id="UP001428341">
    <property type="component" value="Unassembled WGS sequence"/>
</dbReference>
<evidence type="ECO:0000313" key="2">
    <source>
        <dbReference type="Proteomes" id="UP001428341"/>
    </source>
</evidence>
<reference evidence="1 2" key="1">
    <citation type="submission" date="2024-05" db="EMBL/GenBank/DDBJ databases">
        <title>Haplotype-resolved chromosome-level genome assembly of Huyou (Citrus changshanensis).</title>
        <authorList>
            <person name="Miao C."/>
            <person name="Chen W."/>
            <person name="Wu Y."/>
            <person name="Wang L."/>
            <person name="Zhao S."/>
            <person name="Grierson D."/>
            <person name="Xu C."/>
            <person name="Chen K."/>
        </authorList>
    </citation>
    <scope>NUCLEOTIDE SEQUENCE [LARGE SCALE GENOMIC DNA]</scope>
    <source>
        <strain evidence="1">01-14</strain>
        <tissue evidence="1">Leaf</tissue>
    </source>
</reference>
<organism evidence="1 2">
    <name type="scientific">Citrus x changshan-huyou</name>
    <dbReference type="NCBI Taxonomy" id="2935761"/>
    <lineage>
        <taxon>Eukaryota</taxon>
        <taxon>Viridiplantae</taxon>
        <taxon>Streptophyta</taxon>
        <taxon>Embryophyta</taxon>
        <taxon>Tracheophyta</taxon>
        <taxon>Spermatophyta</taxon>
        <taxon>Magnoliopsida</taxon>
        <taxon>eudicotyledons</taxon>
        <taxon>Gunneridae</taxon>
        <taxon>Pentapetalae</taxon>
        <taxon>rosids</taxon>
        <taxon>malvids</taxon>
        <taxon>Sapindales</taxon>
        <taxon>Rutaceae</taxon>
        <taxon>Aurantioideae</taxon>
        <taxon>Citrus</taxon>
    </lineage>
</organism>
<protein>
    <submittedName>
        <fullName evidence="1">Uncharacterized protein</fullName>
    </submittedName>
</protein>
<evidence type="ECO:0000313" key="1">
    <source>
        <dbReference type="EMBL" id="KAK9193696.1"/>
    </source>
</evidence>
<keyword evidence="2" id="KW-1185">Reference proteome</keyword>
<accession>A0AAP0QM34</accession>
<gene>
    <name evidence="1" type="ORF">WN944_004393</name>
</gene>
<name>A0AAP0QM34_9ROSI</name>